<proteinExistence type="predicted"/>
<keyword evidence="2" id="KW-1185">Reference proteome</keyword>
<dbReference type="EMBL" id="KV748252">
    <property type="protein sequence ID" value="OCK87966.1"/>
    <property type="molecule type" value="Genomic_DNA"/>
</dbReference>
<name>A0ACC8ENN3_9PEZI</name>
<evidence type="ECO:0000313" key="2">
    <source>
        <dbReference type="Proteomes" id="UP000250078"/>
    </source>
</evidence>
<organism evidence="1 2">
    <name type="scientific">Cenococcum geophilum 1.58</name>
    <dbReference type="NCBI Taxonomy" id="794803"/>
    <lineage>
        <taxon>Eukaryota</taxon>
        <taxon>Fungi</taxon>
        <taxon>Dikarya</taxon>
        <taxon>Ascomycota</taxon>
        <taxon>Pezizomycotina</taxon>
        <taxon>Dothideomycetes</taxon>
        <taxon>Pleosporomycetidae</taxon>
        <taxon>Gloniales</taxon>
        <taxon>Gloniaceae</taxon>
        <taxon>Cenococcum</taxon>
    </lineage>
</organism>
<accession>A0ACC8ENN3</accession>
<protein>
    <submittedName>
        <fullName evidence="1">Uncharacterized protein</fullName>
    </submittedName>
</protein>
<reference evidence="1 2" key="1">
    <citation type="journal article" date="2016" name="Nat. Commun.">
        <title>Ectomycorrhizal ecology is imprinted in the genome of the dominant symbiotic fungus Cenococcum geophilum.</title>
        <authorList>
            <consortium name="DOE Joint Genome Institute"/>
            <person name="Peter M."/>
            <person name="Kohler A."/>
            <person name="Ohm R.A."/>
            <person name="Kuo A."/>
            <person name="Krutzmann J."/>
            <person name="Morin E."/>
            <person name="Arend M."/>
            <person name="Barry K.W."/>
            <person name="Binder M."/>
            <person name="Choi C."/>
            <person name="Clum A."/>
            <person name="Copeland A."/>
            <person name="Grisel N."/>
            <person name="Haridas S."/>
            <person name="Kipfer T."/>
            <person name="LaButti K."/>
            <person name="Lindquist E."/>
            <person name="Lipzen A."/>
            <person name="Maire R."/>
            <person name="Meier B."/>
            <person name="Mihaltcheva S."/>
            <person name="Molinier V."/>
            <person name="Murat C."/>
            <person name="Poggeler S."/>
            <person name="Quandt C.A."/>
            <person name="Sperisen C."/>
            <person name="Tritt A."/>
            <person name="Tisserant E."/>
            <person name="Crous P.W."/>
            <person name="Henrissat B."/>
            <person name="Nehls U."/>
            <person name="Egli S."/>
            <person name="Spatafora J.W."/>
            <person name="Grigoriev I.V."/>
            <person name="Martin F.M."/>
        </authorList>
    </citation>
    <scope>NUCLEOTIDE SEQUENCE [LARGE SCALE GENOMIC DNA]</scope>
    <source>
        <strain evidence="1 2">1.58</strain>
    </source>
</reference>
<gene>
    <name evidence="1" type="ORF">K441DRAFT_332500</name>
</gene>
<dbReference type="Proteomes" id="UP000250078">
    <property type="component" value="Unassembled WGS sequence"/>
</dbReference>
<evidence type="ECO:0000313" key="1">
    <source>
        <dbReference type="EMBL" id="OCK87966.1"/>
    </source>
</evidence>
<sequence length="97" mass="11163">MFEKFELPLPDPWMQVPSIILRRKRFKRSYAEPSTMPTLVYAPFRLPQKLIPQLFEPRNTCKLTTRTLHPAPSTGVTRADSGDRRFGPNLLFSESGS</sequence>